<evidence type="ECO:0000313" key="3">
    <source>
        <dbReference type="Proteomes" id="UP000327030"/>
    </source>
</evidence>
<organism evidence="2 3">
    <name type="scientific">Pseudobutyrivibrio xylanivorans</name>
    <dbReference type="NCBI Taxonomy" id="185007"/>
    <lineage>
        <taxon>Bacteria</taxon>
        <taxon>Bacillati</taxon>
        <taxon>Bacillota</taxon>
        <taxon>Clostridia</taxon>
        <taxon>Lachnospirales</taxon>
        <taxon>Lachnospiraceae</taxon>
        <taxon>Pseudobutyrivibrio</taxon>
    </lineage>
</organism>
<dbReference type="InterPro" id="IPR048793">
    <property type="entry name" value="CapR_dom"/>
</dbReference>
<dbReference type="RefSeq" id="WP_151622276.1">
    <property type="nucleotide sequence ID" value="NZ_CP043028.1"/>
</dbReference>
<proteinExistence type="predicted"/>
<dbReference type="OrthoDB" id="583824at2"/>
<feature type="domain" description="CapR homology" evidence="1">
    <location>
        <begin position="6"/>
        <end position="61"/>
    </location>
</feature>
<accession>A0A5P6VQ15</accession>
<dbReference type="KEGG" id="pxv:FXF36_02285"/>
<dbReference type="PANTHER" id="PTHR37317">
    <property type="entry name" value="BLR8090 PROTEIN"/>
    <property type="match status" value="1"/>
</dbReference>
<protein>
    <recommendedName>
        <fullName evidence="1">CapR homology domain-containing protein</fullName>
    </recommendedName>
</protein>
<dbReference type="Gene3D" id="3.40.960.10">
    <property type="entry name" value="VSR Endonuclease"/>
    <property type="match status" value="1"/>
</dbReference>
<feature type="domain" description="CapR homology" evidence="1">
    <location>
        <begin position="81"/>
        <end position="128"/>
    </location>
</feature>
<dbReference type="EMBL" id="CP043028">
    <property type="protein sequence ID" value="QFJ53779.1"/>
    <property type="molecule type" value="Genomic_DNA"/>
</dbReference>
<evidence type="ECO:0000313" key="2">
    <source>
        <dbReference type="EMBL" id="QFJ53779.1"/>
    </source>
</evidence>
<gene>
    <name evidence="2" type="ORF">FXF36_02285</name>
</gene>
<dbReference type="Pfam" id="PF21817">
    <property type="entry name" value="CapR"/>
    <property type="match status" value="3"/>
</dbReference>
<sequence>MKIITQEEFIEKLANVTQNILVIGKYTGARNKISVKCVNCGHIWEATPTNLLKGRGCPKCSYAARGLKHRVNATDYINKLKENNPNVEVIGKYVNSNTKVLARCSICQNQWMVLPSSLKRGSGCPRCAHTGTSFVEQIFFLSLMQICDENLLSRDRTAIDLELDIYSPSQKWAVEYGAWPWHKNKTEKDIEKIKRCNAKNIKLIEIFDACEKDEQTNNVWKYTANFGRKENIGLVKDVLIKLCDALGVTYSLSDKDFYNICEEARTNASTLTKDRLNEMIERRDIPVKILTDYKDMLTKVRAKCLICGHNWDVIPASILRGLGCPKCAIKRRSEKQRKSHEQLLRELEEKNPNIKLLGDYVGNHTPIKAMCKKHGVIWETTPGSLLRGSGCKICRQERIAKSQRISTEEFKRIVEDKNPNLIILGKYQNNRTKIKVKCKRCNTISHTLPYTILNGIGCSKCGREAQANTRRKSTESFIQELYNVNENIEVIGEYTKSSDNISVRCKKCGFVWNPEASSLLLGFGCPKCAGNKRKTHEEFLSEIKNKNINVEVLGKYVNAKTKLKVRCLKCNNTWDITPTNLLSGKRCPVCRKVHPAVNGVNQKI</sequence>
<reference evidence="3" key="1">
    <citation type="submission" date="2019-08" db="EMBL/GenBank/DDBJ databases">
        <title>Complete Genome Sequence of the Polysaccharide-Degrading Rumen Bacterium Pseudobutyrivibrio xylanivorans MA3014.</title>
        <authorList>
            <person name="Palevich N."/>
            <person name="Maclean P.H."/>
            <person name="Kelly W.J."/>
            <person name="Leahy S.C."/>
            <person name="Rakonjac J."/>
            <person name="Attwood G.T."/>
        </authorList>
    </citation>
    <scope>NUCLEOTIDE SEQUENCE [LARGE SCALE GENOMIC DNA]</scope>
    <source>
        <strain evidence="3">MA3014</strain>
    </source>
</reference>
<name>A0A5P6VQ15_PSEXY</name>
<feature type="domain" description="CapR homology" evidence="1">
    <location>
        <begin position="543"/>
        <end position="590"/>
    </location>
</feature>
<evidence type="ECO:0000259" key="1">
    <source>
        <dbReference type="Pfam" id="PF21817"/>
    </source>
</evidence>
<dbReference type="Proteomes" id="UP000327030">
    <property type="component" value="Chromosome 1"/>
</dbReference>
<dbReference type="AlphaFoldDB" id="A0A5P6VQ15"/>
<dbReference type="PANTHER" id="PTHR37317:SF1">
    <property type="entry name" value="ZINC-RIBBON DOMAIN-CONTAINING PROTEIN-RELATED"/>
    <property type="match status" value="1"/>
</dbReference>